<gene>
    <name evidence="1" type="ORF">DBX24_07260</name>
</gene>
<name>A0A6P1QY73_9FLAO</name>
<keyword evidence="2" id="KW-1185">Reference proteome</keyword>
<dbReference type="KEGG" id="bcad:DBX24_07260"/>
<organism evidence="1 2">
    <name type="scientific">Bergeyella cardium</name>
    <dbReference type="NCBI Taxonomy" id="1585976"/>
    <lineage>
        <taxon>Bacteria</taxon>
        <taxon>Pseudomonadati</taxon>
        <taxon>Bacteroidota</taxon>
        <taxon>Flavobacteriia</taxon>
        <taxon>Flavobacteriales</taxon>
        <taxon>Weeksellaceae</taxon>
        <taxon>Bergeyella</taxon>
    </lineage>
</organism>
<evidence type="ECO:0000313" key="1">
    <source>
        <dbReference type="EMBL" id="QHN65694.1"/>
    </source>
</evidence>
<evidence type="ECO:0000313" key="2">
    <source>
        <dbReference type="Proteomes" id="UP000464318"/>
    </source>
</evidence>
<reference evidence="1 2" key="1">
    <citation type="submission" date="2018-04" db="EMBL/GenBank/DDBJ databases">
        <title>Characteristic and Complete Genome Sequencing of A Novel Member of Infective Endocarditis Causative Bacteria: Bergeyella cardium QL-PH.</title>
        <authorList>
            <person name="Pan H."/>
            <person name="Sun E."/>
            <person name="Zhang Y."/>
        </authorList>
    </citation>
    <scope>NUCLEOTIDE SEQUENCE [LARGE SCALE GENOMIC DNA]</scope>
    <source>
        <strain evidence="1 2">HPQL</strain>
    </source>
</reference>
<dbReference type="EMBL" id="CP029149">
    <property type="protein sequence ID" value="QHN65694.1"/>
    <property type="molecule type" value="Genomic_DNA"/>
</dbReference>
<dbReference type="AlphaFoldDB" id="A0A6P1QY73"/>
<proteinExistence type="predicted"/>
<protein>
    <submittedName>
        <fullName evidence="1">Uncharacterized protein</fullName>
    </submittedName>
</protein>
<dbReference type="Proteomes" id="UP000464318">
    <property type="component" value="Chromosome"/>
</dbReference>
<sequence length="111" mass="13798">MIIICQRLFKNTNFIGITIFPFIILRNIAFKQDEKVLSHEKIHLRQQIELLIIPFYIWYIVEFMLRYVQYKDRHKAYLNISFEREAYAHETDGDYLKRRRLYSFLKYIKDK</sequence>
<dbReference type="OrthoDB" id="1027344at2"/>
<accession>A0A6P1QY73</accession>